<dbReference type="SUPFAM" id="SSF48208">
    <property type="entry name" value="Six-hairpin glycosidases"/>
    <property type="match status" value="1"/>
</dbReference>
<evidence type="ECO:0000313" key="3">
    <source>
        <dbReference type="Proteomes" id="UP001210380"/>
    </source>
</evidence>
<gene>
    <name evidence="2" type="ORF">OU415_13255</name>
</gene>
<feature type="signal peptide" evidence="1">
    <location>
        <begin position="1"/>
        <end position="23"/>
    </location>
</feature>
<dbReference type="RefSeq" id="WP_270949003.1">
    <property type="nucleotide sequence ID" value="NZ_JAQGLA010000015.1"/>
</dbReference>
<protein>
    <submittedName>
        <fullName evidence="2">Glycosyl hydrolase</fullName>
    </submittedName>
</protein>
<feature type="chain" id="PRO_5046311783" evidence="1">
    <location>
        <begin position="24"/>
        <end position="478"/>
    </location>
</feature>
<dbReference type="InterPro" id="IPR053169">
    <property type="entry name" value="MUG_Protein"/>
</dbReference>
<dbReference type="InterPro" id="IPR005198">
    <property type="entry name" value="Glyco_hydro_76"/>
</dbReference>
<dbReference type="InterPro" id="IPR008928">
    <property type="entry name" value="6-hairpin_glycosidase_sf"/>
</dbReference>
<dbReference type="GO" id="GO:0016787">
    <property type="term" value="F:hydrolase activity"/>
    <property type="evidence" value="ECO:0007669"/>
    <property type="project" value="UniProtKB-KW"/>
</dbReference>
<name>A0ABT4UXH4_9PSEU</name>
<evidence type="ECO:0000313" key="2">
    <source>
        <dbReference type="EMBL" id="MDA3626408.1"/>
    </source>
</evidence>
<dbReference type="PANTHER" id="PTHR47791:SF3">
    <property type="entry name" value="MEIOTICALLY UP-REGULATED GENE 191 PROTEIN"/>
    <property type="match status" value="1"/>
</dbReference>
<comment type="caution">
    <text evidence="2">The sequence shown here is derived from an EMBL/GenBank/DDBJ whole genome shotgun (WGS) entry which is preliminary data.</text>
</comment>
<dbReference type="Proteomes" id="UP001210380">
    <property type="component" value="Unassembled WGS sequence"/>
</dbReference>
<dbReference type="EMBL" id="JAQGLA010000015">
    <property type="protein sequence ID" value="MDA3626408.1"/>
    <property type="molecule type" value="Genomic_DNA"/>
</dbReference>
<proteinExistence type="predicted"/>
<keyword evidence="1" id="KW-0732">Signal</keyword>
<keyword evidence="3" id="KW-1185">Reference proteome</keyword>
<evidence type="ECO:0000256" key="1">
    <source>
        <dbReference type="SAM" id="SignalP"/>
    </source>
</evidence>
<dbReference type="PANTHER" id="PTHR47791">
    <property type="entry name" value="MEIOTICALLY UP-REGULATED GENE 191 PROTEIN"/>
    <property type="match status" value="1"/>
</dbReference>
<sequence>MGAVIRRASLAMAAAVLAAFPFAETVSVARADSEVCNRECDALDPSKATGDRTPVSTTLHGRTIGLHVDDGNAMGWATIDDASAGDEIWLDRSFDGGKTWDGRLGVTEAPEGNPGWRSQMYNVDDWANRGIGALRACGKAADRPEIACTQWARSDWNSSSPSKAAATATMMLFDRDTGLFEGNAWWNGANALTAVIDNMRVTGMRSYEYAIAETYDRNINSHGGNFTNEFLDDTGWWGLAWVAAYDLTGDSRYLETAKVDADHMNDHWTSDCGGGVTWKTDNGYKNAVTNELFLQLNAALHNRIPDDTQYLERAQREWDWFRGSGMINDDKLVNDGLDACKNNGQQTWSYNQGILLGGLVELNRATGDDGLLETARELADASTKAEALHKDGVLTEPCESGDCDPDGPSFKGAYVRGLGVLNDALPDHPYAGYLKHQAEVAYEHRSPLDMYGVHWNGPVDKISTGRQHSALDLLNAAR</sequence>
<dbReference type="Pfam" id="PF03663">
    <property type="entry name" value="Glyco_hydro_76"/>
    <property type="match status" value="1"/>
</dbReference>
<reference evidence="2 3" key="1">
    <citation type="submission" date="2022-11" db="EMBL/GenBank/DDBJ databases">
        <title>Draft genome sequence of Saccharopolyspora sp. WRP15-2 isolated from rhizosphere soils of wild rice in Thailand.</title>
        <authorList>
            <person name="Duangmal K."/>
            <person name="Kammanee S."/>
            <person name="Muangham S."/>
        </authorList>
    </citation>
    <scope>NUCLEOTIDE SEQUENCE [LARGE SCALE GENOMIC DNA]</scope>
    <source>
        <strain evidence="2 3">WRP15-2</strain>
    </source>
</reference>
<organism evidence="2 3">
    <name type="scientific">Saccharopolyspora oryzae</name>
    <dbReference type="NCBI Taxonomy" id="2997343"/>
    <lineage>
        <taxon>Bacteria</taxon>
        <taxon>Bacillati</taxon>
        <taxon>Actinomycetota</taxon>
        <taxon>Actinomycetes</taxon>
        <taxon>Pseudonocardiales</taxon>
        <taxon>Pseudonocardiaceae</taxon>
        <taxon>Saccharopolyspora</taxon>
    </lineage>
</organism>
<dbReference type="Gene3D" id="1.50.10.20">
    <property type="match status" value="1"/>
</dbReference>
<accession>A0ABT4UXH4</accession>
<keyword evidence="2" id="KW-0378">Hydrolase</keyword>